<protein>
    <submittedName>
        <fullName evidence="7">RNA polymerase sigma-70 factor (ECF subfamily)</fullName>
    </submittedName>
</protein>
<keyword evidence="8" id="KW-1185">Reference proteome</keyword>
<evidence type="ECO:0000259" key="6">
    <source>
        <dbReference type="Pfam" id="PF08281"/>
    </source>
</evidence>
<dbReference type="InterPro" id="IPR007627">
    <property type="entry name" value="RNA_pol_sigma70_r2"/>
</dbReference>
<dbReference type="InterPro" id="IPR039425">
    <property type="entry name" value="RNA_pol_sigma-70-like"/>
</dbReference>
<dbReference type="GO" id="GO:0006352">
    <property type="term" value="P:DNA-templated transcription initiation"/>
    <property type="evidence" value="ECO:0007669"/>
    <property type="project" value="InterPro"/>
</dbReference>
<gene>
    <name evidence="7" type="ORF">LX66_2004</name>
</gene>
<dbReference type="Gene3D" id="1.10.10.10">
    <property type="entry name" value="Winged helix-like DNA-binding domain superfamily/Winged helix DNA-binding domain"/>
    <property type="match status" value="1"/>
</dbReference>
<dbReference type="InterPro" id="IPR013325">
    <property type="entry name" value="RNA_pol_sigma_r2"/>
</dbReference>
<dbReference type="SUPFAM" id="SSF88946">
    <property type="entry name" value="Sigma2 domain of RNA polymerase sigma factors"/>
    <property type="match status" value="1"/>
</dbReference>
<evidence type="ECO:0000259" key="5">
    <source>
        <dbReference type="Pfam" id="PF04542"/>
    </source>
</evidence>
<dbReference type="InterPro" id="IPR036388">
    <property type="entry name" value="WH-like_DNA-bd_sf"/>
</dbReference>
<dbReference type="Pfam" id="PF08281">
    <property type="entry name" value="Sigma70_r4_2"/>
    <property type="match status" value="1"/>
</dbReference>
<name>A0A562T4J6_CHIJA</name>
<dbReference type="InterPro" id="IPR013249">
    <property type="entry name" value="RNA_pol_sigma70_r4_t2"/>
</dbReference>
<dbReference type="PANTHER" id="PTHR43133">
    <property type="entry name" value="RNA POLYMERASE ECF-TYPE SIGMA FACTO"/>
    <property type="match status" value="1"/>
</dbReference>
<evidence type="ECO:0000256" key="1">
    <source>
        <dbReference type="ARBA" id="ARBA00010641"/>
    </source>
</evidence>
<dbReference type="InterPro" id="IPR014284">
    <property type="entry name" value="RNA_pol_sigma-70_dom"/>
</dbReference>
<dbReference type="InterPro" id="IPR014327">
    <property type="entry name" value="RNA_pol_sigma70_bacteroid"/>
</dbReference>
<evidence type="ECO:0000256" key="2">
    <source>
        <dbReference type="ARBA" id="ARBA00023015"/>
    </source>
</evidence>
<dbReference type="NCBIfam" id="TIGR02985">
    <property type="entry name" value="Sig70_bacteroi1"/>
    <property type="match status" value="1"/>
</dbReference>
<evidence type="ECO:0000256" key="3">
    <source>
        <dbReference type="ARBA" id="ARBA00023082"/>
    </source>
</evidence>
<keyword evidence="4" id="KW-0804">Transcription</keyword>
<dbReference type="InterPro" id="IPR013324">
    <property type="entry name" value="RNA_pol_sigma_r3/r4-like"/>
</dbReference>
<feature type="domain" description="RNA polymerase sigma-70 region 2" evidence="5">
    <location>
        <begin position="47"/>
        <end position="110"/>
    </location>
</feature>
<accession>A0A562T4J6</accession>
<dbReference type="AlphaFoldDB" id="A0A562T4J6"/>
<evidence type="ECO:0000313" key="7">
    <source>
        <dbReference type="EMBL" id="TWI87930.1"/>
    </source>
</evidence>
<evidence type="ECO:0000313" key="8">
    <source>
        <dbReference type="Proteomes" id="UP000316778"/>
    </source>
</evidence>
<dbReference type="GO" id="GO:0003677">
    <property type="term" value="F:DNA binding"/>
    <property type="evidence" value="ECO:0007669"/>
    <property type="project" value="InterPro"/>
</dbReference>
<proteinExistence type="inferred from homology"/>
<dbReference type="Proteomes" id="UP000316778">
    <property type="component" value="Unassembled WGS sequence"/>
</dbReference>
<dbReference type="NCBIfam" id="TIGR02937">
    <property type="entry name" value="sigma70-ECF"/>
    <property type="match status" value="1"/>
</dbReference>
<reference evidence="7 8" key="1">
    <citation type="journal article" date="2013" name="Stand. Genomic Sci.">
        <title>Genomic Encyclopedia of Type Strains, Phase I: The one thousand microbial genomes (KMG-I) project.</title>
        <authorList>
            <person name="Kyrpides N.C."/>
            <person name="Woyke T."/>
            <person name="Eisen J.A."/>
            <person name="Garrity G."/>
            <person name="Lilburn T.G."/>
            <person name="Beck B.J."/>
            <person name="Whitman W.B."/>
            <person name="Hugenholtz P."/>
            <person name="Klenk H.P."/>
        </authorList>
    </citation>
    <scope>NUCLEOTIDE SEQUENCE [LARGE SCALE GENOMIC DNA]</scope>
    <source>
        <strain evidence="7 8">DSM 13484</strain>
    </source>
</reference>
<sequence length="219" mass="25466">MLVENVNERVHPAKKGQLTDAMQENFTTETELFSQIAAGSEPAFRQLFEMYRERLFVFARQLSHSTLEAEEIVQDIFLKLWENRAQLAQVSYPRKYIYTMARNRALDLLSSMAKDKKAMQAVWTSISRFQFQNLTEELLASRESQELIYKAVAQLPEKKQAIFWLSRRDGLTHQEIAQQMGISVQTVKNNLTDILKYVKIYLSGHSELLSIIIYILLNV</sequence>
<comment type="caution">
    <text evidence="7">The sequence shown here is derived from an EMBL/GenBank/DDBJ whole genome shotgun (WGS) entry which is preliminary data.</text>
</comment>
<feature type="domain" description="RNA polymerase sigma factor 70 region 4 type 2" evidence="6">
    <location>
        <begin position="146"/>
        <end position="195"/>
    </location>
</feature>
<evidence type="ECO:0000256" key="4">
    <source>
        <dbReference type="ARBA" id="ARBA00023163"/>
    </source>
</evidence>
<dbReference type="Pfam" id="PF04542">
    <property type="entry name" value="Sigma70_r2"/>
    <property type="match status" value="1"/>
</dbReference>
<organism evidence="7 8">
    <name type="scientific">Chitinophaga japonensis</name>
    <name type="common">Flexibacter japonensis</name>
    <dbReference type="NCBI Taxonomy" id="104662"/>
    <lineage>
        <taxon>Bacteria</taxon>
        <taxon>Pseudomonadati</taxon>
        <taxon>Bacteroidota</taxon>
        <taxon>Chitinophagia</taxon>
        <taxon>Chitinophagales</taxon>
        <taxon>Chitinophagaceae</taxon>
        <taxon>Chitinophaga</taxon>
    </lineage>
</organism>
<keyword evidence="3" id="KW-0731">Sigma factor</keyword>
<dbReference type="SUPFAM" id="SSF88659">
    <property type="entry name" value="Sigma3 and sigma4 domains of RNA polymerase sigma factors"/>
    <property type="match status" value="1"/>
</dbReference>
<keyword evidence="2" id="KW-0805">Transcription regulation</keyword>
<comment type="similarity">
    <text evidence="1">Belongs to the sigma-70 factor family. ECF subfamily.</text>
</comment>
<dbReference type="Gene3D" id="1.10.1740.10">
    <property type="match status" value="1"/>
</dbReference>
<dbReference type="EMBL" id="VLLG01000003">
    <property type="protein sequence ID" value="TWI87930.1"/>
    <property type="molecule type" value="Genomic_DNA"/>
</dbReference>
<dbReference type="PANTHER" id="PTHR43133:SF46">
    <property type="entry name" value="RNA POLYMERASE SIGMA-70 FACTOR ECF SUBFAMILY"/>
    <property type="match status" value="1"/>
</dbReference>
<dbReference type="GO" id="GO:0016987">
    <property type="term" value="F:sigma factor activity"/>
    <property type="evidence" value="ECO:0007669"/>
    <property type="project" value="UniProtKB-KW"/>
</dbReference>